<comment type="catalytic activity">
    <reaction evidence="1">
        <text>[E2 ubiquitin-conjugating enzyme]-S-ubiquitinyl-L-cysteine + [acceptor protein]-L-lysine = [E2 ubiquitin-conjugating enzyme]-L-cysteine + [acceptor protein]-N(6)-ubiquitinyl-L-lysine.</text>
        <dbReference type="EC" id="2.3.2.31"/>
    </reaction>
</comment>
<dbReference type="InterPro" id="IPR013083">
    <property type="entry name" value="Znf_RING/FYVE/PHD"/>
</dbReference>
<reference evidence="10" key="2">
    <citation type="journal article" date="2020" name="Nat. Commun.">
        <title>Large-scale genome sequencing of mycorrhizal fungi provides insights into the early evolution of symbiotic traits.</title>
        <authorList>
            <person name="Miyauchi S."/>
            <person name="Kiss E."/>
            <person name="Kuo A."/>
            <person name="Drula E."/>
            <person name="Kohler A."/>
            <person name="Sanchez-Garcia M."/>
            <person name="Morin E."/>
            <person name="Andreopoulos B."/>
            <person name="Barry K.W."/>
            <person name="Bonito G."/>
            <person name="Buee M."/>
            <person name="Carver A."/>
            <person name="Chen C."/>
            <person name="Cichocki N."/>
            <person name="Clum A."/>
            <person name="Culley D."/>
            <person name="Crous P.W."/>
            <person name="Fauchery L."/>
            <person name="Girlanda M."/>
            <person name="Hayes R.D."/>
            <person name="Keri Z."/>
            <person name="LaButti K."/>
            <person name="Lipzen A."/>
            <person name="Lombard V."/>
            <person name="Magnuson J."/>
            <person name="Maillard F."/>
            <person name="Murat C."/>
            <person name="Nolan M."/>
            <person name="Ohm R.A."/>
            <person name="Pangilinan J."/>
            <person name="Pereira M.F."/>
            <person name="Perotto S."/>
            <person name="Peter M."/>
            <person name="Pfister S."/>
            <person name="Riley R."/>
            <person name="Sitrit Y."/>
            <person name="Stielow J.B."/>
            <person name="Szollosi G."/>
            <person name="Zifcakova L."/>
            <person name="Stursova M."/>
            <person name="Spatafora J.W."/>
            <person name="Tedersoo L."/>
            <person name="Vaario L.M."/>
            <person name="Yamada A."/>
            <person name="Yan M."/>
            <person name="Wang P."/>
            <person name="Xu J."/>
            <person name="Bruns T."/>
            <person name="Baldrian P."/>
            <person name="Vilgalys R."/>
            <person name="Dunand C."/>
            <person name="Henrissat B."/>
            <person name="Grigoriev I.V."/>
            <person name="Hibbett D."/>
            <person name="Nagy L.G."/>
            <person name="Martin F.M."/>
        </authorList>
    </citation>
    <scope>NUCLEOTIDE SEQUENCE</scope>
    <source>
        <strain evidence="10">BED1</strain>
    </source>
</reference>
<evidence type="ECO:0000313" key="11">
    <source>
        <dbReference type="Proteomes" id="UP001194468"/>
    </source>
</evidence>
<keyword evidence="7" id="KW-0833">Ubl conjugation pathway</keyword>
<evidence type="ECO:0000256" key="6">
    <source>
        <dbReference type="ARBA" id="ARBA00022771"/>
    </source>
</evidence>
<dbReference type="SUPFAM" id="SSF57850">
    <property type="entry name" value="RING/U-box"/>
    <property type="match status" value="2"/>
</dbReference>
<dbReference type="CDD" id="cd22584">
    <property type="entry name" value="Rcat_RBR_unk"/>
    <property type="match status" value="1"/>
</dbReference>
<evidence type="ECO:0000256" key="7">
    <source>
        <dbReference type="ARBA" id="ARBA00022786"/>
    </source>
</evidence>
<evidence type="ECO:0000256" key="3">
    <source>
        <dbReference type="ARBA" id="ARBA00022679"/>
    </source>
</evidence>
<evidence type="ECO:0000256" key="4">
    <source>
        <dbReference type="ARBA" id="ARBA00022723"/>
    </source>
</evidence>
<keyword evidence="5" id="KW-0677">Repeat</keyword>
<dbReference type="EC" id="2.3.2.31" evidence="2"/>
<keyword evidence="11" id="KW-1185">Reference proteome</keyword>
<dbReference type="CDD" id="cd20335">
    <property type="entry name" value="BRcat_RBR"/>
    <property type="match status" value="1"/>
</dbReference>
<proteinExistence type="predicted"/>
<name>A0AAD4GJ61_BOLED</name>
<dbReference type="Gene3D" id="1.20.120.1750">
    <property type="match status" value="1"/>
</dbReference>
<dbReference type="EMBL" id="WHUW01000004">
    <property type="protein sequence ID" value="KAF8447280.1"/>
    <property type="molecule type" value="Genomic_DNA"/>
</dbReference>
<dbReference type="Proteomes" id="UP001194468">
    <property type="component" value="Unassembled WGS sequence"/>
</dbReference>
<dbReference type="InterPro" id="IPR044066">
    <property type="entry name" value="TRIAD_supradom"/>
</dbReference>
<keyword evidence="8" id="KW-0862">Zinc</keyword>
<accession>A0AAD4GJ61</accession>
<dbReference type="GO" id="GO:0016567">
    <property type="term" value="P:protein ubiquitination"/>
    <property type="evidence" value="ECO:0007669"/>
    <property type="project" value="InterPro"/>
</dbReference>
<evidence type="ECO:0000256" key="5">
    <source>
        <dbReference type="ARBA" id="ARBA00022737"/>
    </source>
</evidence>
<evidence type="ECO:0000256" key="8">
    <source>
        <dbReference type="ARBA" id="ARBA00022833"/>
    </source>
</evidence>
<evidence type="ECO:0000256" key="1">
    <source>
        <dbReference type="ARBA" id="ARBA00001798"/>
    </source>
</evidence>
<keyword evidence="3" id="KW-0808">Transferase</keyword>
<evidence type="ECO:0000256" key="2">
    <source>
        <dbReference type="ARBA" id="ARBA00012251"/>
    </source>
</evidence>
<dbReference type="Pfam" id="PF01485">
    <property type="entry name" value="IBR"/>
    <property type="match status" value="2"/>
</dbReference>
<dbReference type="GO" id="GO:0061630">
    <property type="term" value="F:ubiquitin protein ligase activity"/>
    <property type="evidence" value="ECO:0007669"/>
    <property type="project" value="UniProtKB-EC"/>
</dbReference>
<evidence type="ECO:0000313" key="10">
    <source>
        <dbReference type="EMBL" id="KAF8447280.1"/>
    </source>
</evidence>
<evidence type="ECO:0000259" key="9">
    <source>
        <dbReference type="PROSITE" id="PS51873"/>
    </source>
</evidence>
<protein>
    <recommendedName>
        <fullName evidence="2">RBR-type E3 ubiquitin transferase</fullName>
        <ecNumber evidence="2">2.3.2.31</ecNumber>
    </recommendedName>
</protein>
<sequence length="307" mass="34204">MGFVLTKLASPVRWFLNVPCNEGPKKEDPRAQYLQRLSVLEKGERDDYEAALALQRGEDLPPQTEAQLEMSKVSFAELLEKFLVANTVAERPYSEPEPSGSSGFFTRSIWFRKQFSKTECVVCRDGYENVASLNAPCGHFICRQCVIGMAEVANKNEDLFPLQCCQQQLPVDTFLSFLSGPLLVSFSAKCAEAATPPNLRVYCANKTCAKFIGRSLTATPCVMSCPDCRTKVCSGCKSRAHPRQSCDEREYSEVQALAKANGWKTCPKCKMIVERSAGCAHMTCRCRQGFCYKCGAKWGRCICSGYY</sequence>
<feature type="domain" description="RING-type" evidence="9">
    <location>
        <begin position="116"/>
        <end position="307"/>
    </location>
</feature>
<dbReference type="GO" id="GO:0008270">
    <property type="term" value="F:zinc ion binding"/>
    <property type="evidence" value="ECO:0007669"/>
    <property type="project" value="UniProtKB-KW"/>
</dbReference>
<gene>
    <name evidence="10" type="ORF">L210DRAFT_2787718</name>
</gene>
<dbReference type="AlphaFoldDB" id="A0AAD4GJ61"/>
<dbReference type="Gene3D" id="3.30.40.10">
    <property type="entry name" value="Zinc/RING finger domain, C3HC4 (zinc finger)"/>
    <property type="match status" value="1"/>
</dbReference>
<keyword evidence="4" id="KW-0479">Metal-binding</keyword>
<keyword evidence="6" id="KW-0863">Zinc-finger</keyword>
<dbReference type="PROSITE" id="PS51873">
    <property type="entry name" value="TRIAD"/>
    <property type="match status" value="1"/>
</dbReference>
<dbReference type="InterPro" id="IPR031127">
    <property type="entry name" value="E3_UB_ligase_RBR"/>
</dbReference>
<organism evidence="10 11">
    <name type="scientific">Boletus edulis BED1</name>
    <dbReference type="NCBI Taxonomy" id="1328754"/>
    <lineage>
        <taxon>Eukaryota</taxon>
        <taxon>Fungi</taxon>
        <taxon>Dikarya</taxon>
        <taxon>Basidiomycota</taxon>
        <taxon>Agaricomycotina</taxon>
        <taxon>Agaricomycetes</taxon>
        <taxon>Agaricomycetidae</taxon>
        <taxon>Boletales</taxon>
        <taxon>Boletineae</taxon>
        <taxon>Boletaceae</taxon>
        <taxon>Boletoideae</taxon>
        <taxon>Boletus</taxon>
    </lineage>
</organism>
<dbReference type="PANTHER" id="PTHR11685">
    <property type="entry name" value="RBR FAMILY RING FINGER AND IBR DOMAIN-CONTAINING"/>
    <property type="match status" value="1"/>
</dbReference>
<dbReference type="InterPro" id="IPR017907">
    <property type="entry name" value="Znf_RING_CS"/>
</dbReference>
<dbReference type="PROSITE" id="PS00518">
    <property type="entry name" value="ZF_RING_1"/>
    <property type="match status" value="1"/>
</dbReference>
<reference evidence="10" key="1">
    <citation type="submission" date="2019-10" db="EMBL/GenBank/DDBJ databases">
        <authorList>
            <consortium name="DOE Joint Genome Institute"/>
            <person name="Kuo A."/>
            <person name="Miyauchi S."/>
            <person name="Kiss E."/>
            <person name="Drula E."/>
            <person name="Kohler A."/>
            <person name="Sanchez-Garcia M."/>
            <person name="Andreopoulos B."/>
            <person name="Barry K.W."/>
            <person name="Bonito G."/>
            <person name="Buee M."/>
            <person name="Carver A."/>
            <person name="Chen C."/>
            <person name="Cichocki N."/>
            <person name="Clum A."/>
            <person name="Culley D."/>
            <person name="Crous P.W."/>
            <person name="Fauchery L."/>
            <person name="Girlanda M."/>
            <person name="Hayes R."/>
            <person name="Keri Z."/>
            <person name="LaButti K."/>
            <person name="Lipzen A."/>
            <person name="Lombard V."/>
            <person name="Magnuson J."/>
            <person name="Maillard F."/>
            <person name="Morin E."/>
            <person name="Murat C."/>
            <person name="Nolan M."/>
            <person name="Ohm R."/>
            <person name="Pangilinan J."/>
            <person name="Pereira M."/>
            <person name="Perotto S."/>
            <person name="Peter M."/>
            <person name="Riley R."/>
            <person name="Sitrit Y."/>
            <person name="Stielow B."/>
            <person name="Szollosi G."/>
            <person name="Zifcakova L."/>
            <person name="Stursova M."/>
            <person name="Spatafora J.W."/>
            <person name="Tedersoo L."/>
            <person name="Vaario L.-M."/>
            <person name="Yamada A."/>
            <person name="Yan M."/>
            <person name="Wang P."/>
            <person name="Xu J."/>
            <person name="Bruns T."/>
            <person name="Baldrian P."/>
            <person name="Vilgalys R."/>
            <person name="Henrissat B."/>
            <person name="Grigoriev I.V."/>
            <person name="Hibbett D."/>
            <person name="Nagy L.G."/>
            <person name="Martin F.M."/>
        </authorList>
    </citation>
    <scope>NUCLEOTIDE SEQUENCE</scope>
    <source>
        <strain evidence="10">BED1</strain>
    </source>
</reference>
<comment type="caution">
    <text evidence="10">The sequence shown here is derived from an EMBL/GenBank/DDBJ whole genome shotgun (WGS) entry which is preliminary data.</text>
</comment>
<dbReference type="InterPro" id="IPR002867">
    <property type="entry name" value="IBR_dom"/>
</dbReference>